<dbReference type="InterPro" id="IPR014710">
    <property type="entry name" value="RmlC-like_jellyroll"/>
</dbReference>
<evidence type="ECO:0000259" key="1">
    <source>
        <dbReference type="Pfam" id="PF07883"/>
    </source>
</evidence>
<evidence type="ECO:0000313" key="2">
    <source>
        <dbReference type="EMBL" id="MFD1811654.1"/>
    </source>
</evidence>
<dbReference type="Gene3D" id="2.60.120.10">
    <property type="entry name" value="Jelly Rolls"/>
    <property type="match status" value="1"/>
</dbReference>
<proteinExistence type="predicted"/>
<dbReference type="InterPro" id="IPR011051">
    <property type="entry name" value="RmlC_Cupin_sf"/>
</dbReference>
<dbReference type="PANTHER" id="PTHR36114">
    <property type="entry name" value="16.7 KDA PROTEIN IN WHIE LOCUS"/>
    <property type="match status" value="1"/>
</dbReference>
<dbReference type="PANTHER" id="PTHR36114:SF1">
    <property type="entry name" value="16.7 KDA PROTEIN IN WHIE LOCUS"/>
    <property type="match status" value="1"/>
</dbReference>
<organism evidence="2 3">
    <name type="scientific">Rhodococcus gannanensis</name>
    <dbReference type="NCBI Taxonomy" id="1960308"/>
    <lineage>
        <taxon>Bacteria</taxon>
        <taxon>Bacillati</taxon>
        <taxon>Actinomycetota</taxon>
        <taxon>Actinomycetes</taxon>
        <taxon>Mycobacteriales</taxon>
        <taxon>Nocardiaceae</taxon>
        <taxon>Rhodococcus</taxon>
    </lineage>
</organism>
<accession>A0ABW4P1N1</accession>
<comment type="caution">
    <text evidence="2">The sequence shown here is derived from an EMBL/GenBank/DDBJ whole genome shotgun (WGS) entry which is preliminary data.</text>
</comment>
<evidence type="ECO:0000313" key="3">
    <source>
        <dbReference type="Proteomes" id="UP001597286"/>
    </source>
</evidence>
<dbReference type="EMBL" id="JBHUFB010000007">
    <property type="protein sequence ID" value="MFD1811654.1"/>
    <property type="molecule type" value="Genomic_DNA"/>
</dbReference>
<name>A0ABW4P1N1_9NOCA</name>
<dbReference type="InterPro" id="IPR052044">
    <property type="entry name" value="PKS_Associated_Protein"/>
</dbReference>
<dbReference type="Proteomes" id="UP001597286">
    <property type="component" value="Unassembled WGS sequence"/>
</dbReference>
<protein>
    <submittedName>
        <fullName evidence="2">Cupin domain-containing protein</fullName>
    </submittedName>
</protein>
<dbReference type="RefSeq" id="WP_378484185.1">
    <property type="nucleotide sequence ID" value="NZ_JBHUFB010000007.1"/>
</dbReference>
<dbReference type="SUPFAM" id="SSF51182">
    <property type="entry name" value="RmlC-like cupins"/>
    <property type="match status" value="1"/>
</dbReference>
<reference evidence="3" key="1">
    <citation type="journal article" date="2019" name="Int. J. Syst. Evol. Microbiol.">
        <title>The Global Catalogue of Microorganisms (GCM) 10K type strain sequencing project: providing services to taxonomists for standard genome sequencing and annotation.</title>
        <authorList>
            <consortium name="The Broad Institute Genomics Platform"/>
            <consortium name="The Broad Institute Genome Sequencing Center for Infectious Disease"/>
            <person name="Wu L."/>
            <person name="Ma J."/>
        </authorList>
    </citation>
    <scope>NUCLEOTIDE SEQUENCE [LARGE SCALE GENOMIC DNA]</scope>
    <source>
        <strain evidence="3">DT72</strain>
    </source>
</reference>
<keyword evidence="3" id="KW-1185">Reference proteome</keyword>
<sequence>MDLRTNDGPTVSEHAGTCTTRFYIDKEELRHETMGGYLELFSRFRLEPGTQLEPHSHDSDEVYYLLSGCAEMRVGDETAQLGPGDLVRIPPNAIHSIRPIGDTPIEALAVGFSYMPADRVGYTAHPIGGEPHWVPHDCHSTAVRSDAE</sequence>
<gene>
    <name evidence="2" type="ORF">ACFSJG_05465</name>
</gene>
<dbReference type="Pfam" id="PF07883">
    <property type="entry name" value="Cupin_2"/>
    <property type="match status" value="1"/>
</dbReference>
<dbReference type="InterPro" id="IPR013096">
    <property type="entry name" value="Cupin_2"/>
</dbReference>
<feature type="domain" description="Cupin type-2" evidence="1">
    <location>
        <begin position="43"/>
        <end position="110"/>
    </location>
</feature>